<evidence type="ECO:0000256" key="1">
    <source>
        <dbReference type="ARBA" id="ARBA00004141"/>
    </source>
</evidence>
<evidence type="ECO:0000256" key="4">
    <source>
        <dbReference type="ARBA" id="ARBA00022741"/>
    </source>
</evidence>
<dbReference type="EMBL" id="CP036290">
    <property type="protein sequence ID" value="QDU83223.1"/>
    <property type="molecule type" value="Genomic_DNA"/>
</dbReference>
<keyword evidence="10" id="KW-1185">Reference proteome</keyword>
<feature type="transmembrane region" description="Helical" evidence="8">
    <location>
        <begin position="23"/>
        <end position="41"/>
    </location>
</feature>
<feature type="transmembrane region" description="Helical" evidence="8">
    <location>
        <begin position="91"/>
        <end position="110"/>
    </location>
</feature>
<dbReference type="PANTHER" id="PTHR43596">
    <property type="entry name" value="ADP,ATP CARRIER PROTEIN"/>
    <property type="match status" value="1"/>
</dbReference>
<keyword evidence="3 8" id="KW-0812">Transmembrane</keyword>
<dbReference type="AlphaFoldDB" id="A0A518CVG5"/>
<evidence type="ECO:0000256" key="3">
    <source>
        <dbReference type="ARBA" id="ARBA00022692"/>
    </source>
</evidence>
<dbReference type="Gene3D" id="1.20.1250.20">
    <property type="entry name" value="MFS general substrate transporter like domains"/>
    <property type="match status" value="1"/>
</dbReference>
<proteinExistence type="inferred from homology"/>
<evidence type="ECO:0000256" key="5">
    <source>
        <dbReference type="ARBA" id="ARBA00022840"/>
    </source>
</evidence>
<dbReference type="OrthoDB" id="199378at2"/>
<dbReference type="GO" id="GO:0005471">
    <property type="term" value="F:ATP:ADP antiporter activity"/>
    <property type="evidence" value="ECO:0007669"/>
    <property type="project" value="InterPro"/>
</dbReference>
<evidence type="ECO:0000256" key="7">
    <source>
        <dbReference type="ARBA" id="ARBA00023136"/>
    </source>
</evidence>
<feature type="transmembrane region" description="Helical" evidence="8">
    <location>
        <begin position="318"/>
        <end position="338"/>
    </location>
</feature>
<keyword evidence="7 8" id="KW-0472">Membrane</keyword>
<dbReference type="GO" id="GO:0016020">
    <property type="term" value="C:membrane"/>
    <property type="evidence" value="ECO:0007669"/>
    <property type="project" value="UniProtKB-SubCell"/>
</dbReference>
<gene>
    <name evidence="9" type="ORF">Pla163_03210</name>
</gene>
<accession>A0A518CVG5</accession>
<evidence type="ECO:0000313" key="10">
    <source>
        <dbReference type="Proteomes" id="UP000319342"/>
    </source>
</evidence>
<evidence type="ECO:0000256" key="6">
    <source>
        <dbReference type="ARBA" id="ARBA00022989"/>
    </source>
</evidence>
<feature type="transmembrane region" description="Helical" evidence="8">
    <location>
        <begin position="61"/>
        <end position="82"/>
    </location>
</feature>
<dbReference type="Pfam" id="PF03219">
    <property type="entry name" value="TLC"/>
    <property type="match status" value="1"/>
</dbReference>
<sequence length="452" mass="48437">MTSLTPLAPRTPAANPTPSERTLGLWLALAHFLLLGGYYAMRPVRDEVAANLRAVESDISIGDLWTAVFFVNLALAPIYAAFVSSSSRRRLLSSVLGFFALCAVGFAIAFERTSGETRLWADRVFYVWASVFVMFVISSFWSFASDLCSMDRAKRIFGLVAAAGTAGQILGSTVTRELSSDDVRASVILVVVVALLVAAAFVLWWIDHAFGAPVPDAGGSNAAARKNQDERIGGTFLSGFTAVVNSPYLMAISGFLLLMTMSSTVFYYVQSDLVGAAFDDRSERTEFLANLDVWTGWITLALQGGVVAFLMRRIGLGLTLAGLPLVALICVGAVWTAFDGADANLLGEVATANLSLLAMALVAQRVARYALAKPARETLFTLVSRDERFKSKNFMDTAVYRGGDVLWARVFELLMGAGHALANVLAMALPALALWGVGAVALGRSAKRRSDG</sequence>
<dbReference type="SUPFAM" id="SSF103473">
    <property type="entry name" value="MFS general substrate transporter"/>
    <property type="match status" value="1"/>
</dbReference>
<feature type="transmembrane region" description="Helical" evidence="8">
    <location>
        <begin position="186"/>
        <end position="206"/>
    </location>
</feature>
<feature type="transmembrane region" description="Helical" evidence="8">
    <location>
        <begin position="420"/>
        <end position="442"/>
    </location>
</feature>
<keyword evidence="6 8" id="KW-1133">Transmembrane helix</keyword>
<feature type="transmembrane region" description="Helical" evidence="8">
    <location>
        <begin position="125"/>
        <end position="144"/>
    </location>
</feature>
<dbReference type="PANTHER" id="PTHR43596:SF1">
    <property type="entry name" value="ADP,ATP CARRIER PROTEIN"/>
    <property type="match status" value="1"/>
</dbReference>
<protein>
    <recommendedName>
        <fullName evidence="8">ADP,ATP carrier protein</fullName>
    </recommendedName>
</protein>
<keyword evidence="5 8" id="KW-0067">ATP-binding</keyword>
<comment type="similarity">
    <text evidence="8">Belongs to the ADP/ATP translocase tlc family.</text>
</comment>
<dbReference type="Proteomes" id="UP000319342">
    <property type="component" value="Chromosome"/>
</dbReference>
<feature type="transmembrane region" description="Helical" evidence="8">
    <location>
        <begin position="156"/>
        <end position="174"/>
    </location>
</feature>
<evidence type="ECO:0000313" key="9">
    <source>
        <dbReference type="EMBL" id="QDU83223.1"/>
    </source>
</evidence>
<dbReference type="InterPro" id="IPR004667">
    <property type="entry name" value="ADP_ATP_car_bac_type"/>
</dbReference>
<dbReference type="InterPro" id="IPR036259">
    <property type="entry name" value="MFS_trans_sf"/>
</dbReference>
<reference evidence="9 10" key="1">
    <citation type="submission" date="2019-02" db="EMBL/GenBank/DDBJ databases">
        <title>Deep-cultivation of Planctomycetes and their phenomic and genomic characterization uncovers novel biology.</title>
        <authorList>
            <person name="Wiegand S."/>
            <person name="Jogler M."/>
            <person name="Boedeker C."/>
            <person name="Pinto D."/>
            <person name="Vollmers J."/>
            <person name="Rivas-Marin E."/>
            <person name="Kohn T."/>
            <person name="Peeters S.H."/>
            <person name="Heuer A."/>
            <person name="Rast P."/>
            <person name="Oberbeckmann S."/>
            <person name="Bunk B."/>
            <person name="Jeske O."/>
            <person name="Meyerdierks A."/>
            <person name="Storesund J.E."/>
            <person name="Kallscheuer N."/>
            <person name="Luecker S."/>
            <person name="Lage O.M."/>
            <person name="Pohl T."/>
            <person name="Merkel B.J."/>
            <person name="Hornburger P."/>
            <person name="Mueller R.-W."/>
            <person name="Bruemmer F."/>
            <person name="Labrenz M."/>
            <person name="Spormann A.M."/>
            <person name="Op den Camp H."/>
            <person name="Overmann J."/>
            <person name="Amann R."/>
            <person name="Jetten M.S.M."/>
            <person name="Mascher T."/>
            <person name="Medema M.H."/>
            <person name="Devos D.P."/>
            <person name="Kaster A.-K."/>
            <person name="Ovreas L."/>
            <person name="Rohde M."/>
            <person name="Galperin M.Y."/>
            <person name="Jogler C."/>
        </authorList>
    </citation>
    <scope>NUCLEOTIDE SEQUENCE [LARGE SCALE GENOMIC DNA]</scope>
    <source>
        <strain evidence="9 10">Pla163</strain>
    </source>
</reference>
<comment type="subcellular location">
    <subcellularLocation>
        <location evidence="1 8">Membrane</location>
        <topology evidence="1 8">Multi-pass membrane protein</topology>
    </subcellularLocation>
</comment>
<name>A0A518CVG5_9BACT</name>
<evidence type="ECO:0000256" key="8">
    <source>
        <dbReference type="RuleBase" id="RU363121"/>
    </source>
</evidence>
<dbReference type="RefSeq" id="WP_145182542.1">
    <property type="nucleotide sequence ID" value="NZ_CP036290.1"/>
</dbReference>
<feature type="transmembrane region" description="Helical" evidence="8">
    <location>
        <begin position="294"/>
        <end position="311"/>
    </location>
</feature>
<evidence type="ECO:0000256" key="2">
    <source>
        <dbReference type="ARBA" id="ARBA00022448"/>
    </source>
</evidence>
<organism evidence="9 10">
    <name type="scientific">Rohdeia mirabilis</name>
    <dbReference type="NCBI Taxonomy" id="2528008"/>
    <lineage>
        <taxon>Bacteria</taxon>
        <taxon>Pseudomonadati</taxon>
        <taxon>Planctomycetota</taxon>
        <taxon>Planctomycetia</taxon>
        <taxon>Planctomycetia incertae sedis</taxon>
        <taxon>Rohdeia</taxon>
    </lineage>
</organism>
<dbReference type="GO" id="GO:0005524">
    <property type="term" value="F:ATP binding"/>
    <property type="evidence" value="ECO:0007669"/>
    <property type="project" value="UniProtKB-KW"/>
</dbReference>
<keyword evidence="2 8" id="KW-0813">Transport</keyword>
<keyword evidence="4 8" id="KW-0547">Nucleotide-binding</keyword>